<feature type="domain" description="Glycoside hydrolase family 3 N-terminal" evidence="9">
    <location>
        <begin position="61"/>
        <end position="261"/>
    </location>
</feature>
<accession>A0A5J4X763</accession>
<keyword evidence="6 7" id="KW-0326">Glycosidase</keyword>
<comment type="catalytic activity">
    <reaction evidence="1">
        <text>Hydrolysis of terminal, non-reducing beta-D-glucosyl residues with release of beta-D-glucose.</text>
        <dbReference type="EC" id="3.2.1.21"/>
    </reaction>
</comment>
<dbReference type="PANTHER" id="PTHR42715">
    <property type="entry name" value="BETA-GLUCOSIDASE"/>
    <property type="match status" value="1"/>
</dbReference>
<dbReference type="InterPro" id="IPR036962">
    <property type="entry name" value="Glyco_hydro_3_N_sf"/>
</dbReference>
<dbReference type="GO" id="GO:0005975">
    <property type="term" value="P:carbohydrate metabolic process"/>
    <property type="evidence" value="ECO:0007669"/>
    <property type="project" value="InterPro"/>
</dbReference>
<evidence type="ECO:0000256" key="2">
    <source>
        <dbReference type="ARBA" id="ARBA00005336"/>
    </source>
</evidence>
<dbReference type="Gene3D" id="2.60.40.10">
    <property type="entry name" value="Immunoglobulins"/>
    <property type="match status" value="1"/>
</dbReference>
<dbReference type="InterPro" id="IPR019800">
    <property type="entry name" value="Glyco_hydro_3_AS"/>
</dbReference>
<dbReference type="Gene3D" id="3.20.20.300">
    <property type="entry name" value="Glycoside hydrolase, family 3, N-terminal domain"/>
    <property type="match status" value="1"/>
</dbReference>
<dbReference type="Pfam" id="PF01915">
    <property type="entry name" value="Glyco_hydro_3_C"/>
    <property type="match status" value="1"/>
</dbReference>
<dbReference type="PANTHER" id="PTHR42715:SF10">
    <property type="entry name" value="BETA-GLUCOSIDASE"/>
    <property type="match status" value="1"/>
</dbReference>
<comment type="similarity">
    <text evidence="2 7">Belongs to the glycosyl hydrolase 3 family.</text>
</comment>
<evidence type="ECO:0000256" key="4">
    <source>
        <dbReference type="ARBA" id="ARBA00022801"/>
    </source>
</evidence>
<dbReference type="SUPFAM" id="SSF51445">
    <property type="entry name" value="(Trans)glycosidases"/>
    <property type="match status" value="1"/>
</dbReference>
<dbReference type="EMBL" id="SNRW01000147">
    <property type="protein sequence ID" value="KAA6403037.1"/>
    <property type="molecule type" value="Genomic_DNA"/>
</dbReference>
<evidence type="ECO:0000256" key="1">
    <source>
        <dbReference type="ARBA" id="ARBA00000448"/>
    </source>
</evidence>
<name>A0A5J4X763_9EUKA</name>
<dbReference type="SUPFAM" id="SSF52279">
    <property type="entry name" value="Beta-D-glucan exohydrolase, C-terminal domain"/>
    <property type="match status" value="1"/>
</dbReference>
<dbReference type="PROSITE" id="PS00775">
    <property type="entry name" value="GLYCOSYL_HYDROL_F3"/>
    <property type="match status" value="1"/>
</dbReference>
<sequence length="1112" mass="124665">MQDQIESLPIEQKVAFVRGADMWHSGSINIDGKHITPLLMTDGPHGLRLADEEYRKKTGESTRRATAFPPAVTQACGWSEQLSYRIGRAIGEECVANGVGMILGPGINIKRDPRNGRNFEYFSEDPFLSGELGSSFVLGVQSCGVASCVKHFAVNNQESWRMGINSIIDERSLFDIYLRGFERVIQKGKTSSIMSSYNKLNGILNSQNKRLLKDILRDQFEFVGMVVSDWGAVYQRCEGLIAGLDLEMPSSGKMNDYEILEALKVESEQLNKSGLQKSGCLECALNESCRNVLKLVIDHNLDSSSFKDKLVECDYESHHSLAVEVATKSIVLLKNTNNSLPIIIHQQSSSQSNTGIPTVLVIGEMGINKNRIRIQGGGSSFVNARVVIPFIDALCLLGDQFGQQKEDWVEFTQGYDMSDHDEMMKELMPKEQLNKDNIKREGEKEKESSKSSEGEQLNLRTISRCQQILIDQAVQLAKKSSSQNIIVFLGLPEILDMEGRDRNHLQIPSCHIKLLKSIYQALRNKTEGEEEDEQRRKKIIVVLSCGGVVEVREWINWCDALICCHLAGEGAGEALVNVMFSEEDHQSKTSDEESHQHKQFRFASPSGKLAETWPVSLYHSPSFRHFPSGPREVTYNESLFVGYRYFDTLATRTRTKIGDQNDVVQFPFGFGLSYTNFEYSELEVTVKKKSNEAKTQSSSSSDQNEFDEDSLYVEAQLTITNTGAMIGEEIVQLYVERGNITSLLSVGFEGMSQNESKDTKYIPINIAPSSHSSNLLHQYHPKHELLTFTRVGPIGPGEKKRVILHFPVSRLSFFHPIISPLLGTTAKFLREQNKKKEGLLNTLNIRLPARVLGVGNYTIEIGSNSRDIRLQSDIVINPEVIAQPIKDPVLEETQKPLEFVSLLRTTEEELIAHSSLGFYGSFTDNEFPDQEFAKIFKISSEEEQKSLIFVSHEKTEQNSSDLNVKVVCTQKNNNFITIQVEIENNEQVSEDQQNTIVLKRRGSEFFQGNESLKQGDFSLTTPLGLIKDSFLIKMLASVTRIGAKQQLKQFCNDSLVLDVLSQCVVDNLPLNALATNSQGQVSRAALQKLVDKLNGQGSTFGFIRELIRKAPK</sequence>
<organism evidence="11 12">
    <name type="scientific">Streblomastix strix</name>
    <dbReference type="NCBI Taxonomy" id="222440"/>
    <lineage>
        <taxon>Eukaryota</taxon>
        <taxon>Metamonada</taxon>
        <taxon>Preaxostyla</taxon>
        <taxon>Oxymonadida</taxon>
        <taxon>Streblomastigidae</taxon>
        <taxon>Streblomastix</taxon>
    </lineage>
</organism>
<dbReference type="Proteomes" id="UP000324800">
    <property type="component" value="Unassembled WGS sequence"/>
</dbReference>
<dbReference type="GO" id="GO:0008422">
    <property type="term" value="F:beta-glucosidase activity"/>
    <property type="evidence" value="ECO:0007669"/>
    <property type="project" value="UniProtKB-EC"/>
</dbReference>
<dbReference type="InterPro" id="IPR050288">
    <property type="entry name" value="Cellulose_deg_GH3"/>
</dbReference>
<feature type="compositionally biased region" description="Basic and acidic residues" evidence="8">
    <location>
        <begin position="428"/>
        <end position="453"/>
    </location>
</feature>
<dbReference type="AlphaFoldDB" id="A0A5J4X763"/>
<evidence type="ECO:0000259" key="9">
    <source>
        <dbReference type="Pfam" id="PF00933"/>
    </source>
</evidence>
<dbReference type="OrthoDB" id="276618at2759"/>
<keyword evidence="5" id="KW-0119">Carbohydrate metabolism</keyword>
<evidence type="ECO:0000259" key="10">
    <source>
        <dbReference type="Pfam" id="PF01915"/>
    </source>
</evidence>
<reference evidence="11 12" key="1">
    <citation type="submission" date="2019-03" db="EMBL/GenBank/DDBJ databases">
        <title>Single cell metagenomics reveals metabolic interactions within the superorganism composed of flagellate Streblomastix strix and complex community of Bacteroidetes bacteria on its surface.</title>
        <authorList>
            <person name="Treitli S.C."/>
            <person name="Kolisko M."/>
            <person name="Husnik F."/>
            <person name="Keeling P."/>
            <person name="Hampl V."/>
        </authorList>
    </citation>
    <scope>NUCLEOTIDE SEQUENCE [LARGE SCALE GENOMIC DNA]</scope>
    <source>
        <strain evidence="11">ST1C</strain>
    </source>
</reference>
<feature type="domain" description="Glycoside hydrolase family 3 C-terminal" evidence="10">
    <location>
        <begin position="330"/>
        <end position="674"/>
    </location>
</feature>
<dbReference type="EC" id="3.2.1.21" evidence="3"/>
<evidence type="ECO:0000256" key="7">
    <source>
        <dbReference type="RuleBase" id="RU361161"/>
    </source>
</evidence>
<evidence type="ECO:0000256" key="5">
    <source>
        <dbReference type="ARBA" id="ARBA00023277"/>
    </source>
</evidence>
<evidence type="ECO:0000313" key="12">
    <source>
        <dbReference type="Proteomes" id="UP000324800"/>
    </source>
</evidence>
<dbReference type="PRINTS" id="PR00133">
    <property type="entry name" value="GLHYDRLASE3"/>
</dbReference>
<dbReference type="Pfam" id="PF00933">
    <property type="entry name" value="Glyco_hydro_3"/>
    <property type="match status" value="1"/>
</dbReference>
<proteinExistence type="inferred from homology"/>
<feature type="region of interest" description="Disordered" evidence="8">
    <location>
        <begin position="428"/>
        <end position="457"/>
    </location>
</feature>
<dbReference type="InterPro" id="IPR001764">
    <property type="entry name" value="Glyco_hydro_3_N"/>
</dbReference>
<dbReference type="Gene3D" id="3.40.50.1700">
    <property type="entry name" value="Glycoside hydrolase family 3 C-terminal domain"/>
    <property type="match status" value="1"/>
</dbReference>
<dbReference type="InterPro" id="IPR002772">
    <property type="entry name" value="Glyco_hydro_3_C"/>
</dbReference>
<evidence type="ECO:0000256" key="3">
    <source>
        <dbReference type="ARBA" id="ARBA00012744"/>
    </source>
</evidence>
<dbReference type="InterPro" id="IPR017853">
    <property type="entry name" value="GH"/>
</dbReference>
<gene>
    <name evidence="11" type="ORF">EZS28_001430</name>
</gene>
<keyword evidence="4 7" id="KW-0378">Hydrolase</keyword>
<evidence type="ECO:0000313" key="11">
    <source>
        <dbReference type="EMBL" id="KAA6403037.1"/>
    </source>
</evidence>
<evidence type="ECO:0000256" key="6">
    <source>
        <dbReference type="ARBA" id="ARBA00023295"/>
    </source>
</evidence>
<protein>
    <recommendedName>
        <fullName evidence="3">beta-glucosidase</fullName>
        <ecNumber evidence="3">3.2.1.21</ecNumber>
    </recommendedName>
</protein>
<evidence type="ECO:0000256" key="8">
    <source>
        <dbReference type="SAM" id="MobiDB-lite"/>
    </source>
</evidence>
<comment type="caution">
    <text evidence="11">The sequence shown here is derived from an EMBL/GenBank/DDBJ whole genome shotgun (WGS) entry which is preliminary data.</text>
</comment>
<dbReference type="InterPro" id="IPR036881">
    <property type="entry name" value="Glyco_hydro_3_C_sf"/>
</dbReference>
<dbReference type="InterPro" id="IPR013783">
    <property type="entry name" value="Ig-like_fold"/>
</dbReference>